<dbReference type="InterPro" id="IPR058674">
    <property type="entry name" value="DUF8054_N"/>
</dbReference>
<evidence type="ECO:0000313" key="5">
    <source>
        <dbReference type="EMBL" id="MFC6837695.1"/>
    </source>
</evidence>
<protein>
    <submittedName>
        <fullName evidence="5">Uncharacterized protein</fullName>
    </submittedName>
</protein>
<keyword evidence="6" id="KW-1185">Reference proteome</keyword>
<evidence type="ECO:0000313" key="6">
    <source>
        <dbReference type="Proteomes" id="UP001596406"/>
    </source>
</evidence>
<accession>A0ABD5UDT2</accession>
<feature type="domain" description="DUF8054" evidence="3">
    <location>
        <begin position="224"/>
        <end position="263"/>
    </location>
</feature>
<proteinExistence type="predicted"/>
<evidence type="ECO:0000256" key="1">
    <source>
        <dbReference type="SAM" id="Phobius"/>
    </source>
</evidence>
<sequence length="283" mass="30061">MDLSRAVGALRRPEYTGENRCLPCTVVNVAIALALAVLVRAASRRTGPGVVVFLASSALVYLRGYLVPGTPTLTERYFPPWLLRLFGKEPIAAVAVDGTTDPAASASPDAGHPLVAAGVLVRDGDGFALPPAVREDWREEIRAVRGSAVDGADVRALFDADAVSRTGERSFVVDGSASVRWDSEAALVADVACARVLRTHGVEWDALDRERRQSLLLGLRLSLERCPACDGALDRGEERVDPCCQRPHLVAEAVCSDCGALVADAAVVAAEGEGAVRERLLRQ</sequence>
<evidence type="ECO:0000259" key="2">
    <source>
        <dbReference type="Pfam" id="PF26236"/>
    </source>
</evidence>
<feature type="domain" description="DUF8054" evidence="4">
    <location>
        <begin position="114"/>
        <end position="221"/>
    </location>
</feature>
<comment type="caution">
    <text evidence="5">The sequence shown here is derived from an EMBL/GenBank/DDBJ whole genome shotgun (WGS) entry which is preliminary data.</text>
</comment>
<dbReference type="InterPro" id="IPR058675">
    <property type="entry name" value="DUF8054_C"/>
</dbReference>
<evidence type="ECO:0000259" key="3">
    <source>
        <dbReference type="Pfam" id="PF26237"/>
    </source>
</evidence>
<gene>
    <name evidence="5" type="ORF">ACFQHK_14465</name>
</gene>
<name>A0ABD5UDT2_9EURY</name>
<dbReference type="AlphaFoldDB" id="A0ABD5UDT2"/>
<dbReference type="Pfam" id="PF26237">
    <property type="entry name" value="DUF8054_C"/>
    <property type="match status" value="1"/>
</dbReference>
<keyword evidence="1" id="KW-1133">Transmembrane helix</keyword>
<feature type="transmembrane region" description="Helical" evidence="1">
    <location>
        <begin position="21"/>
        <end position="42"/>
    </location>
</feature>
<dbReference type="Pfam" id="PF26238">
    <property type="entry name" value="DUF8054_M"/>
    <property type="match status" value="1"/>
</dbReference>
<keyword evidence="1" id="KW-0812">Transmembrane</keyword>
<keyword evidence="1" id="KW-0472">Membrane</keyword>
<feature type="domain" description="DUF8054" evidence="2">
    <location>
        <begin position="9"/>
        <end position="89"/>
    </location>
</feature>
<reference evidence="5 6" key="1">
    <citation type="journal article" date="2019" name="Int. J. Syst. Evol. Microbiol.">
        <title>The Global Catalogue of Microorganisms (GCM) 10K type strain sequencing project: providing services to taxonomists for standard genome sequencing and annotation.</title>
        <authorList>
            <consortium name="The Broad Institute Genomics Platform"/>
            <consortium name="The Broad Institute Genome Sequencing Center for Infectious Disease"/>
            <person name="Wu L."/>
            <person name="Ma J."/>
        </authorList>
    </citation>
    <scope>NUCLEOTIDE SEQUENCE [LARGE SCALE GENOMIC DNA]</scope>
    <source>
        <strain evidence="5 6">PSRA2</strain>
    </source>
</reference>
<dbReference type="InterPro" id="IPR058775">
    <property type="entry name" value="DUF8054_M"/>
</dbReference>
<evidence type="ECO:0000259" key="4">
    <source>
        <dbReference type="Pfam" id="PF26238"/>
    </source>
</evidence>
<organism evidence="5 6">
    <name type="scientific">Halomarina ordinaria</name>
    <dbReference type="NCBI Taxonomy" id="3033939"/>
    <lineage>
        <taxon>Archaea</taxon>
        <taxon>Methanobacteriati</taxon>
        <taxon>Methanobacteriota</taxon>
        <taxon>Stenosarchaea group</taxon>
        <taxon>Halobacteria</taxon>
        <taxon>Halobacteriales</taxon>
        <taxon>Natronomonadaceae</taxon>
        <taxon>Halomarina</taxon>
    </lineage>
</organism>
<dbReference type="Proteomes" id="UP001596406">
    <property type="component" value="Unassembled WGS sequence"/>
</dbReference>
<dbReference type="Pfam" id="PF26236">
    <property type="entry name" value="DUF8054_N"/>
    <property type="match status" value="1"/>
</dbReference>
<dbReference type="RefSeq" id="WP_304449358.1">
    <property type="nucleotide sequence ID" value="NZ_JARRAH010000001.1"/>
</dbReference>
<dbReference type="EMBL" id="JBHSXM010000001">
    <property type="protein sequence ID" value="MFC6837695.1"/>
    <property type="molecule type" value="Genomic_DNA"/>
</dbReference>